<evidence type="ECO:0000256" key="2">
    <source>
        <dbReference type="ARBA" id="ARBA00005476"/>
    </source>
</evidence>
<comment type="similarity">
    <text evidence="2">Belongs to the lipin family.</text>
</comment>
<dbReference type="SUPFAM" id="SSF56784">
    <property type="entry name" value="HAD-like"/>
    <property type="match status" value="1"/>
</dbReference>
<dbReference type="AlphaFoldDB" id="A5KB49"/>
<dbReference type="Pfam" id="PF04571">
    <property type="entry name" value="Lipin_N"/>
    <property type="match status" value="1"/>
</dbReference>
<evidence type="ECO:0000313" key="7">
    <source>
        <dbReference type="EMBL" id="EDL43327.1"/>
    </source>
</evidence>
<feature type="compositionally biased region" description="Low complexity" evidence="5">
    <location>
        <begin position="826"/>
        <end position="850"/>
    </location>
</feature>
<dbReference type="InParanoid" id="A5KB49"/>
<dbReference type="InterPro" id="IPR026058">
    <property type="entry name" value="LIPIN"/>
</dbReference>
<sequence>MCMRSLGWGKIVSSVSNALDFNQATLSGCIDIICIESEIESKLKGENKISVTYKSTPFHVRFGKTKLLRSKEKIVSILVNGKSTNLHMKLGSAGEAYFVEKTYDDVEEELETSPLSSPRHEYNDLYLDQHIDSCSINDSLNNFKSDDDSDKSFLRNIAIDRRKSVDRNYKLEQGKGRKQSNSQAKGGDLVARDQHDQQDGRDGLDGLDGLAHNHHHHRPSAQKDNLKKKKKNKSPHLHRNLLGEDYGHHASKRKTDDDDPNANSEWSWSWGRLPHLKNQDYASDNCTAISSNNKNEKKEKKKKFYNKSESVHDHSSSREQLTCVRRRNLSESNVRKCLDKERETKNFPRGSKTKHVKRYRDSHLDHVKKETPRKLSNKNDADDSRQGPRKDSRGSHSAKAAVKAPNPLHQGGANNSGSGNNNGSANNNGNAHIASGRNGGNSAHVEKRRPSEGEGLPSRGHAADAKRHSERGGQRESQRSSQRGGQRGSQRGSQLGSQLGSQRGSDANRDPTKGEPKKEAEETHNAESKQEGKQDRDDREKAEPRGEEHSFGEAVSEKELEKGKQRMIEKLKQKARERAREKVDGGGARTGAGKEADKEVGREAGKDAGRADKWAKAEERAKARGKLKAHHEQHSDEDAAADAEADAEMNSNEEDNQMSYSKDEPESTFDDDIQNRIECSLCGHLLLNQNADNEQSDYNIEIHNKNIFEANIVTYDQIDKNSNLWYHPSLVFRFDKKDPYYPSRVALPLLASWVVFNQPLSILAVEKLLNSSLTLVEIKDKGWRNWFGVSSVEYDNNTINTKSTGKDPKGSHQIEDKKKEGRKSATKMATTAGGTTTTSSNNNNHYNNGNGDNHEAIEMAALKEHDAKRSVQHSLHNPSEVSRRSTKHGEEKIKIRYRKSLRPTSEQLQSLNLKEGANTITFLVTSSLQGTKSINGTIYLWKKNAKIVISDVDGTITRSNVLGHIMPIVGKDWSHVGVSQLFNKINNNGYHILYLTARAIGQADSTREYLFRFKRNDNNKLPDGPLILSPDRLFPSFKREVIDKKPYIFKIAALRDIRNLFPLNHNPFYAAFGNTESDHRAYISVGVPEAKVFIIDNRGIVHHVNSTYAKTYETMSEITEHMFPCIKNDKKREDDDQYNSFQYWKINSLTYYEKYMNVSDSS</sequence>
<dbReference type="FunCoup" id="A5KB49">
    <property type="interactions" value="93"/>
</dbReference>
<gene>
    <name evidence="7" type="ORF">PVX_119285</name>
</gene>
<comment type="cofactor">
    <cofactor evidence="1">
        <name>Mg(2+)</name>
        <dbReference type="ChEBI" id="CHEBI:18420"/>
    </cofactor>
</comment>
<dbReference type="SMART" id="SM00775">
    <property type="entry name" value="LNS2"/>
    <property type="match status" value="1"/>
</dbReference>
<dbReference type="Proteomes" id="UP000008333">
    <property type="component" value="Unassembled WGS sequence"/>
</dbReference>
<feature type="compositionally biased region" description="Basic and acidic residues" evidence="5">
    <location>
        <begin position="333"/>
        <end position="346"/>
    </location>
</feature>
<dbReference type="InterPro" id="IPR031315">
    <property type="entry name" value="LNS2/PITP"/>
</dbReference>
<feature type="compositionally biased region" description="Basic and acidic residues" evidence="5">
    <location>
        <begin position="881"/>
        <end position="890"/>
    </location>
</feature>
<feature type="region of interest" description="Disordered" evidence="5">
    <location>
        <begin position="797"/>
        <end position="853"/>
    </location>
</feature>
<feature type="compositionally biased region" description="Low complexity" evidence="5">
    <location>
        <begin position="411"/>
        <end position="431"/>
    </location>
</feature>
<feature type="domain" description="LNS2/PITP" evidence="6">
    <location>
        <begin position="947"/>
        <end position="1104"/>
    </location>
</feature>
<feature type="compositionally biased region" description="Basic and acidic residues" evidence="5">
    <location>
        <begin position="592"/>
        <end position="622"/>
    </location>
</feature>
<dbReference type="Pfam" id="PF16876">
    <property type="entry name" value="Lipin_mid"/>
    <property type="match status" value="1"/>
</dbReference>
<dbReference type="PANTHER" id="PTHR12181">
    <property type="entry name" value="LIPIN"/>
    <property type="match status" value="1"/>
</dbReference>
<protein>
    <recommendedName>
        <fullName evidence="3">phosphatidate phosphatase</fullName>
        <ecNumber evidence="3">3.1.3.4</ecNumber>
    </recommendedName>
</protein>
<keyword evidence="4" id="KW-0378">Hydrolase</keyword>
<dbReference type="STRING" id="126793.A5KB49"/>
<dbReference type="PANTHER" id="PTHR12181:SF12">
    <property type="entry name" value="PHOSPHATIDATE PHOSPHATASE"/>
    <property type="match status" value="1"/>
</dbReference>
<evidence type="ECO:0000259" key="6">
    <source>
        <dbReference type="SMART" id="SM00775"/>
    </source>
</evidence>
<dbReference type="GeneID" id="5472308"/>
<evidence type="ECO:0000256" key="1">
    <source>
        <dbReference type="ARBA" id="ARBA00001946"/>
    </source>
</evidence>
<keyword evidence="8" id="KW-1185">Reference proteome</keyword>
<dbReference type="RefSeq" id="XP_001613054.1">
    <property type="nucleotide sequence ID" value="XM_001613004.1"/>
</dbReference>
<evidence type="ECO:0000256" key="3">
    <source>
        <dbReference type="ARBA" id="ARBA00012638"/>
    </source>
</evidence>
<feature type="compositionally biased region" description="Low complexity" evidence="5">
    <location>
        <begin position="479"/>
        <end position="505"/>
    </location>
</feature>
<dbReference type="EC" id="3.1.3.4" evidence="3"/>
<feature type="region of interest" description="Disordered" evidence="5">
    <location>
        <begin position="865"/>
        <end position="890"/>
    </location>
</feature>
<feature type="region of interest" description="Disordered" evidence="5">
    <location>
        <begin position="168"/>
        <end position="263"/>
    </location>
</feature>
<dbReference type="InterPro" id="IPR007651">
    <property type="entry name" value="Lipin_N"/>
</dbReference>
<dbReference type="InterPro" id="IPR013209">
    <property type="entry name" value="LNS2"/>
</dbReference>
<dbReference type="EMBL" id="AAKM01000017">
    <property type="protein sequence ID" value="EDL43327.1"/>
    <property type="molecule type" value="Genomic_DNA"/>
</dbReference>
<evidence type="ECO:0000313" key="8">
    <source>
        <dbReference type="Proteomes" id="UP000008333"/>
    </source>
</evidence>
<feature type="compositionally biased region" description="Basic and acidic residues" evidence="5">
    <location>
        <begin position="190"/>
        <end position="204"/>
    </location>
</feature>
<dbReference type="Pfam" id="PF08235">
    <property type="entry name" value="LNS2"/>
    <property type="match status" value="1"/>
</dbReference>
<name>A5KB49_PLAVS</name>
<dbReference type="InterPro" id="IPR031703">
    <property type="entry name" value="Lipin_mid"/>
</dbReference>
<dbReference type="KEGG" id="pvx:PVX_119285"/>
<accession>A5KB49</accession>
<feature type="compositionally biased region" description="Basic and acidic residues" evidence="5">
    <location>
        <begin position="241"/>
        <end position="256"/>
    </location>
</feature>
<feature type="compositionally biased region" description="Basic and acidic residues" evidence="5">
    <location>
        <begin position="506"/>
        <end position="584"/>
    </location>
</feature>
<dbReference type="InterPro" id="IPR036412">
    <property type="entry name" value="HAD-like_sf"/>
</dbReference>
<feature type="compositionally biased region" description="Basic residues" evidence="5">
    <location>
        <begin position="212"/>
        <end position="239"/>
    </location>
</feature>
<reference evidence="7 8" key="1">
    <citation type="journal article" date="2008" name="Nature">
        <title>Comparative genomics of the neglected human malaria parasite Plasmodium vivax.</title>
        <authorList>
            <person name="Carlton J.M."/>
            <person name="Adams J.H."/>
            <person name="Silva J.C."/>
            <person name="Bidwell S.L."/>
            <person name="Lorenzi H."/>
            <person name="Caler E."/>
            <person name="Crabtree J."/>
            <person name="Angiuoli S.V."/>
            <person name="Merino E.F."/>
            <person name="Amedeo P."/>
            <person name="Cheng Q."/>
            <person name="Coulson R.M."/>
            <person name="Crabb B.S."/>
            <person name="Del Portillo H.A."/>
            <person name="Essien K."/>
            <person name="Feldblyum T.V."/>
            <person name="Fernandez-Becerra C."/>
            <person name="Gilson P.R."/>
            <person name="Gueye A.H."/>
            <person name="Guo X."/>
            <person name="Kang'a S."/>
            <person name="Kooij T.W."/>
            <person name="Korsinczky M."/>
            <person name="Meyer E.V."/>
            <person name="Nene V."/>
            <person name="Paulsen I."/>
            <person name="White O."/>
            <person name="Ralph S.A."/>
            <person name="Ren Q."/>
            <person name="Sargeant T.J."/>
            <person name="Salzberg S.L."/>
            <person name="Stoeckert C.J."/>
            <person name="Sullivan S.A."/>
            <person name="Yamamoto M.M."/>
            <person name="Hoffman S.L."/>
            <person name="Wortman J.R."/>
            <person name="Gardner M.J."/>
            <person name="Galinski M.R."/>
            <person name="Barnwell J.W."/>
            <person name="Fraser-Liggett C.M."/>
        </authorList>
    </citation>
    <scope>NUCLEOTIDE SEQUENCE [LARGE SCALE GENOMIC DNA]</scope>
    <source>
        <strain evidence="7 8">Salvador I</strain>
    </source>
</reference>
<feature type="compositionally biased region" description="Basic and acidic residues" evidence="5">
    <location>
        <begin position="461"/>
        <end position="478"/>
    </location>
</feature>
<feature type="compositionally biased region" description="Acidic residues" evidence="5">
    <location>
        <begin position="638"/>
        <end position="656"/>
    </location>
</feature>
<dbReference type="GO" id="GO:0008195">
    <property type="term" value="F:phosphatidate phosphatase activity"/>
    <property type="evidence" value="ECO:0007669"/>
    <property type="project" value="UniProtKB-EC"/>
</dbReference>
<feature type="region of interest" description="Disordered" evidence="5">
    <location>
        <begin position="287"/>
        <end position="668"/>
    </location>
</feature>
<proteinExistence type="inferred from homology"/>
<dbReference type="OMA" id="DHRAYIS"/>
<feature type="compositionally biased region" description="Basic and acidic residues" evidence="5">
    <location>
        <begin position="804"/>
        <end position="823"/>
    </location>
</feature>
<organism evidence="7 8">
    <name type="scientific">Plasmodium vivax (strain Salvador I)</name>
    <dbReference type="NCBI Taxonomy" id="126793"/>
    <lineage>
        <taxon>Eukaryota</taxon>
        <taxon>Sar</taxon>
        <taxon>Alveolata</taxon>
        <taxon>Apicomplexa</taxon>
        <taxon>Aconoidasida</taxon>
        <taxon>Haemosporida</taxon>
        <taxon>Plasmodiidae</taxon>
        <taxon>Plasmodium</taxon>
        <taxon>Plasmodium (Plasmodium)</taxon>
    </lineage>
</organism>
<comment type="caution">
    <text evidence="7">The sequence shown here is derived from an EMBL/GenBank/DDBJ whole genome shotgun (WGS) entry which is preliminary data.</text>
</comment>
<evidence type="ECO:0000256" key="5">
    <source>
        <dbReference type="SAM" id="MobiDB-lite"/>
    </source>
</evidence>
<evidence type="ECO:0000256" key="4">
    <source>
        <dbReference type="ARBA" id="ARBA00022801"/>
    </source>
</evidence>
<feature type="compositionally biased region" description="Basic and acidic residues" evidence="5">
    <location>
        <begin position="359"/>
        <end position="394"/>
    </location>
</feature>